<organism evidence="1 2">
    <name type="scientific">Duganella qianjiadongensis</name>
    <dbReference type="NCBI Taxonomy" id="2692176"/>
    <lineage>
        <taxon>Bacteria</taxon>
        <taxon>Pseudomonadati</taxon>
        <taxon>Pseudomonadota</taxon>
        <taxon>Betaproteobacteria</taxon>
        <taxon>Burkholderiales</taxon>
        <taxon>Oxalobacteraceae</taxon>
        <taxon>Telluria group</taxon>
        <taxon>Duganella</taxon>
    </lineage>
</organism>
<accession>A0ABW9VHJ5</accession>
<protein>
    <recommendedName>
        <fullName evidence="3">ZP domain-containing protein</fullName>
    </recommendedName>
</protein>
<reference evidence="1 2" key="1">
    <citation type="submission" date="2019-12" db="EMBL/GenBank/DDBJ databases">
        <title>Novel species isolated from a subtropical stream in China.</title>
        <authorList>
            <person name="Lu H."/>
        </authorList>
    </citation>
    <scope>NUCLEOTIDE SEQUENCE [LARGE SCALE GENOMIC DNA]</scope>
    <source>
        <strain evidence="1 2">CY13W</strain>
    </source>
</reference>
<name>A0ABW9VHJ5_9BURK</name>
<evidence type="ECO:0000313" key="1">
    <source>
        <dbReference type="EMBL" id="MYM38981.1"/>
    </source>
</evidence>
<sequence length="88" mass="9823">MARSQQLVCSCMEKTACPRHVPDSQNEICDSVAGGNFVIDKIFFLGNVVPEGETVVFSADFSAEIDLFCMNFKFPQSFSMVMLRNCDK</sequence>
<evidence type="ECO:0000313" key="2">
    <source>
        <dbReference type="Proteomes" id="UP000478090"/>
    </source>
</evidence>
<keyword evidence="2" id="KW-1185">Reference proteome</keyword>
<proteinExistence type="predicted"/>
<dbReference type="Proteomes" id="UP000478090">
    <property type="component" value="Unassembled WGS sequence"/>
</dbReference>
<dbReference type="EMBL" id="WWCM01000003">
    <property type="protein sequence ID" value="MYM38981.1"/>
    <property type="molecule type" value="Genomic_DNA"/>
</dbReference>
<comment type="caution">
    <text evidence="1">The sequence shown here is derived from an EMBL/GenBank/DDBJ whole genome shotgun (WGS) entry which is preliminary data.</text>
</comment>
<gene>
    <name evidence="1" type="ORF">GTP27_06515</name>
</gene>
<dbReference type="RefSeq" id="WP_161038371.1">
    <property type="nucleotide sequence ID" value="NZ_WWCM01000003.1"/>
</dbReference>
<evidence type="ECO:0008006" key="3">
    <source>
        <dbReference type="Google" id="ProtNLM"/>
    </source>
</evidence>